<dbReference type="AlphaFoldDB" id="B9XHG1"/>
<proteinExistence type="predicted"/>
<dbReference type="EMBL" id="ABOX02000014">
    <property type="protein sequence ID" value="EEF60796.1"/>
    <property type="molecule type" value="Genomic_DNA"/>
</dbReference>
<evidence type="ECO:0000313" key="2">
    <source>
        <dbReference type="Proteomes" id="UP000003688"/>
    </source>
</evidence>
<comment type="caution">
    <text evidence="1">The sequence shown here is derived from an EMBL/GenBank/DDBJ whole genome shotgun (WGS) entry which is preliminary data.</text>
</comment>
<keyword evidence="2" id="KW-1185">Reference proteome</keyword>
<reference evidence="1 2" key="1">
    <citation type="journal article" date="2011" name="J. Bacteriol.">
        <title>Genome sequence of 'Pedosphaera parvula' Ellin514, an aerobic Verrucomicrobial isolate from pasture soil.</title>
        <authorList>
            <person name="Kant R."/>
            <person name="van Passel M.W."/>
            <person name="Sangwan P."/>
            <person name="Palva A."/>
            <person name="Lucas S."/>
            <person name="Copeland A."/>
            <person name="Lapidus A."/>
            <person name="Glavina Del Rio T."/>
            <person name="Dalin E."/>
            <person name="Tice H."/>
            <person name="Bruce D."/>
            <person name="Goodwin L."/>
            <person name="Pitluck S."/>
            <person name="Chertkov O."/>
            <person name="Larimer F.W."/>
            <person name="Land M.L."/>
            <person name="Hauser L."/>
            <person name="Brettin T.S."/>
            <person name="Detter J.C."/>
            <person name="Han S."/>
            <person name="de Vos W.M."/>
            <person name="Janssen P.H."/>
            <person name="Smidt H."/>
        </authorList>
    </citation>
    <scope>NUCLEOTIDE SEQUENCE [LARGE SCALE GENOMIC DNA]</scope>
    <source>
        <strain evidence="1 2">Ellin514</strain>
    </source>
</reference>
<organism evidence="1 2">
    <name type="scientific">Pedosphaera parvula (strain Ellin514)</name>
    <dbReference type="NCBI Taxonomy" id="320771"/>
    <lineage>
        <taxon>Bacteria</taxon>
        <taxon>Pseudomonadati</taxon>
        <taxon>Verrucomicrobiota</taxon>
        <taxon>Pedosphaerae</taxon>
        <taxon>Pedosphaerales</taxon>
        <taxon>Pedosphaeraceae</taxon>
        <taxon>Pedosphaera</taxon>
    </lineage>
</organism>
<dbReference type="Proteomes" id="UP000003688">
    <property type="component" value="Unassembled WGS sequence"/>
</dbReference>
<sequence length="56" mass="5914">MTDAAQSFYGEFADVPRGVLQEFLGDGINNADVAHAAQGFDGGGADVVVPVFQKWQ</sequence>
<evidence type="ECO:0000313" key="1">
    <source>
        <dbReference type="EMBL" id="EEF60796.1"/>
    </source>
</evidence>
<dbReference type="STRING" id="320771.Cflav_PD3654"/>
<accession>B9XHG1</accession>
<protein>
    <submittedName>
        <fullName evidence="1">Uncharacterized protein</fullName>
    </submittedName>
</protein>
<name>B9XHG1_PEDPL</name>
<gene>
    <name evidence="1" type="ORF">Cflav_PD3654</name>
</gene>